<gene>
    <name evidence="2" type="ORF">Acor_73920</name>
</gene>
<name>A0A5M3W8Y2_9ACTN</name>
<feature type="region of interest" description="Disordered" evidence="1">
    <location>
        <begin position="1"/>
        <end position="50"/>
    </location>
</feature>
<proteinExistence type="predicted"/>
<sequence length="151" mass="15951">MPGVGDFRIDGWAGAQPPAEDFHRDRESFVQRRGGAQPVLGAPGVAAPGILKGYHRPAELGRRAEHRSCRGRLQPDLEALADPPAGCSKIAGEETDDDTAAFVPAMGVVDEAFSLAQVDDQGDGRVRDHGDVHECGGTLAEPGHADPRQPI</sequence>
<evidence type="ECO:0000313" key="2">
    <source>
        <dbReference type="EMBL" id="GES05324.1"/>
    </source>
</evidence>
<reference evidence="2 3" key="1">
    <citation type="submission" date="2019-10" db="EMBL/GenBank/DDBJ databases">
        <title>Whole genome shotgun sequence of Acrocarpospora corrugata NBRC 13972.</title>
        <authorList>
            <person name="Ichikawa N."/>
            <person name="Kimura A."/>
            <person name="Kitahashi Y."/>
            <person name="Komaki H."/>
            <person name="Oguchi A."/>
        </authorList>
    </citation>
    <scope>NUCLEOTIDE SEQUENCE [LARGE SCALE GENOMIC DNA]</scope>
    <source>
        <strain evidence="2 3">NBRC 13972</strain>
    </source>
</reference>
<organism evidence="2 3">
    <name type="scientific">Acrocarpospora corrugata</name>
    <dbReference type="NCBI Taxonomy" id="35763"/>
    <lineage>
        <taxon>Bacteria</taxon>
        <taxon>Bacillati</taxon>
        <taxon>Actinomycetota</taxon>
        <taxon>Actinomycetes</taxon>
        <taxon>Streptosporangiales</taxon>
        <taxon>Streptosporangiaceae</taxon>
        <taxon>Acrocarpospora</taxon>
    </lineage>
</organism>
<dbReference type="Proteomes" id="UP000334990">
    <property type="component" value="Unassembled WGS sequence"/>
</dbReference>
<accession>A0A5M3W8Y2</accession>
<comment type="caution">
    <text evidence="2">The sequence shown here is derived from an EMBL/GenBank/DDBJ whole genome shotgun (WGS) entry which is preliminary data.</text>
</comment>
<dbReference type="EMBL" id="BLAD01000097">
    <property type="protein sequence ID" value="GES05324.1"/>
    <property type="molecule type" value="Genomic_DNA"/>
</dbReference>
<dbReference type="RefSeq" id="WP_246239611.1">
    <property type="nucleotide sequence ID" value="NZ_BAAABN010000058.1"/>
</dbReference>
<dbReference type="AlphaFoldDB" id="A0A5M3W8Y2"/>
<feature type="compositionally biased region" description="Basic and acidic residues" evidence="1">
    <location>
        <begin position="20"/>
        <end position="30"/>
    </location>
</feature>
<evidence type="ECO:0000256" key="1">
    <source>
        <dbReference type="SAM" id="MobiDB-lite"/>
    </source>
</evidence>
<evidence type="ECO:0000313" key="3">
    <source>
        <dbReference type="Proteomes" id="UP000334990"/>
    </source>
</evidence>
<protein>
    <submittedName>
        <fullName evidence="2">Uncharacterized protein</fullName>
    </submittedName>
</protein>
<keyword evidence="3" id="KW-1185">Reference proteome</keyword>